<dbReference type="Proteomes" id="UP000039865">
    <property type="component" value="Unassembled WGS sequence"/>
</dbReference>
<dbReference type="EMBL" id="CCKQ01019802">
    <property type="protein sequence ID" value="CDW91837.1"/>
    <property type="molecule type" value="Genomic_DNA"/>
</dbReference>
<evidence type="ECO:0000256" key="2">
    <source>
        <dbReference type="SAM" id="MobiDB-lite"/>
    </source>
</evidence>
<feature type="region of interest" description="Disordered" evidence="2">
    <location>
        <begin position="286"/>
        <end position="322"/>
    </location>
</feature>
<feature type="region of interest" description="Disordered" evidence="2">
    <location>
        <begin position="138"/>
        <end position="160"/>
    </location>
</feature>
<keyword evidence="4" id="KW-1185">Reference proteome</keyword>
<evidence type="ECO:0000313" key="4">
    <source>
        <dbReference type="Proteomes" id="UP000039865"/>
    </source>
</evidence>
<feature type="compositionally biased region" description="Basic residues" evidence="2">
    <location>
        <begin position="148"/>
        <end position="160"/>
    </location>
</feature>
<feature type="compositionally biased region" description="Basic and acidic residues" evidence="2">
    <location>
        <begin position="1"/>
        <end position="20"/>
    </location>
</feature>
<evidence type="ECO:0000313" key="3">
    <source>
        <dbReference type="EMBL" id="CDW91837.1"/>
    </source>
</evidence>
<feature type="region of interest" description="Disordered" evidence="2">
    <location>
        <begin position="1"/>
        <end position="22"/>
    </location>
</feature>
<sequence>MRRQVRFSETRKSRSLRPDDQLQNSVIESSQRQNISRKQTEVSPEIQNKIDNINTKQLQNHDIKDFLQDVQAYSIPHFENMDQHLVNEIRQVGKNHNSHDSTSSGWKIFTDIVQKYPQKQSVALAIHKLKQEAQQIAKDQDKCDAASKPRRTSQRKKSRSRLTLEDFKSCLGNQSMEHFQSIKANVEQLQVIKDEFKKLKLLDEEQKNWMLKFNQYMKPKHKEFKRQNVIKRQKIRELIGLKQSETSKQDTMLSQISQIDSTLMLNSICTDDSRLKNSQISTSKFKQLLNESKQQQTRKGTEKDRSNNNSQARNSSNIHSKKALVSVKQSPFKIIDTESRLSKLNKEFSEKMVEVKLNIQKDSLISDHRAQFQVNEAQRGGFVKVQAQSDVIEIVQVDRKSSSLSRGNNLSPQMSSNTPTNVYQLGTISRRDNIKKRYNTLLVRKKQYRESLSNCSMKQSAKNSVNQSMVLLSRRQTNSRVLYPLEYNQSPYQQVCTSVQTAKSITRPKYDFTMELIDSIQHNNMKSENRRYQNQLRKSANLTAINEINSKAVSEIERDNDRLEAKMTLNIPNPGRTRTITIDNSINYLQSPLDEVTYDIDKKPHRFNEMILSVQNQSSIENLDISVKSPLSILDYGRRSKVNQSLNNLKFQNGMYQNDLMNSNLISPKPFYAKEYDVKSTIKQRNRLRSSQKQGRNDIFSMRKQLQPKMPSSSQITSIYFATNNSTTINHSMNLVNTGSLKPQLKLIGNQYIF</sequence>
<feature type="compositionally biased region" description="Basic and acidic residues" evidence="2">
    <location>
        <begin position="138"/>
        <end position="147"/>
    </location>
</feature>
<feature type="compositionally biased region" description="Polar residues" evidence="2">
    <location>
        <begin position="286"/>
        <end position="298"/>
    </location>
</feature>
<name>A0A078BFB8_STYLE</name>
<feature type="coiled-coil region" evidence="1">
    <location>
        <begin position="522"/>
        <end position="566"/>
    </location>
</feature>
<evidence type="ECO:0000256" key="1">
    <source>
        <dbReference type="SAM" id="Coils"/>
    </source>
</evidence>
<accession>A0A078BFB8</accession>
<feature type="compositionally biased region" description="Low complexity" evidence="2">
    <location>
        <begin position="307"/>
        <end position="317"/>
    </location>
</feature>
<reference evidence="3 4" key="1">
    <citation type="submission" date="2014-06" db="EMBL/GenBank/DDBJ databases">
        <authorList>
            <person name="Swart Estienne"/>
        </authorList>
    </citation>
    <scope>NUCLEOTIDE SEQUENCE [LARGE SCALE GENOMIC DNA]</scope>
    <source>
        <strain evidence="3 4">130c</strain>
    </source>
</reference>
<protein>
    <submittedName>
        <fullName evidence="3">Uncharacterized protein</fullName>
    </submittedName>
</protein>
<dbReference type="AlphaFoldDB" id="A0A078BFB8"/>
<gene>
    <name evidence="3" type="primary">Contig9468.g10131</name>
    <name evidence="3" type="ORF">STYLEM_20998</name>
</gene>
<proteinExistence type="predicted"/>
<dbReference type="InParanoid" id="A0A078BFB8"/>
<organism evidence="3 4">
    <name type="scientific">Stylonychia lemnae</name>
    <name type="common">Ciliate</name>
    <dbReference type="NCBI Taxonomy" id="5949"/>
    <lineage>
        <taxon>Eukaryota</taxon>
        <taxon>Sar</taxon>
        <taxon>Alveolata</taxon>
        <taxon>Ciliophora</taxon>
        <taxon>Intramacronucleata</taxon>
        <taxon>Spirotrichea</taxon>
        <taxon>Stichotrichia</taxon>
        <taxon>Sporadotrichida</taxon>
        <taxon>Oxytrichidae</taxon>
        <taxon>Stylonychinae</taxon>
        <taxon>Stylonychia</taxon>
    </lineage>
</organism>
<keyword evidence="1" id="KW-0175">Coiled coil</keyword>